<dbReference type="Pfam" id="PF02322">
    <property type="entry name" value="Cyt_bd_oxida_II"/>
    <property type="match status" value="1"/>
</dbReference>
<feature type="transmembrane region" description="Helical" evidence="7">
    <location>
        <begin position="114"/>
        <end position="137"/>
    </location>
</feature>
<dbReference type="AlphaFoldDB" id="A0A9X7VX48"/>
<evidence type="ECO:0000256" key="2">
    <source>
        <dbReference type="ARBA" id="ARBA00007543"/>
    </source>
</evidence>
<evidence type="ECO:0000256" key="7">
    <source>
        <dbReference type="SAM" id="Phobius"/>
    </source>
</evidence>
<evidence type="ECO:0000313" key="8">
    <source>
        <dbReference type="EMBL" id="QSO46691.1"/>
    </source>
</evidence>
<feature type="transmembrane region" description="Helical" evidence="7">
    <location>
        <begin position="6"/>
        <end position="34"/>
    </location>
</feature>
<keyword evidence="5 7" id="KW-1133">Transmembrane helix</keyword>
<dbReference type="KEGG" id="afx:JZ786_19960"/>
<feature type="transmembrane region" description="Helical" evidence="7">
    <location>
        <begin position="301"/>
        <end position="325"/>
    </location>
</feature>
<protein>
    <submittedName>
        <fullName evidence="8">Cytochrome d ubiquinol oxidase subunit II</fullName>
    </submittedName>
</protein>
<name>A0A9X7VX48_9BACL</name>
<evidence type="ECO:0000313" key="9">
    <source>
        <dbReference type="Proteomes" id="UP000663505"/>
    </source>
</evidence>
<sequence>MNIVALGAAFIWAMISIYTILGGIDFGSSFWRWYFSRRNNWEAEEVAHSFVSPTWELVNSFLVLIPVAIVGLFPGAAYAYGSILLIPASMVLGLLILRGAYWQFGYASEQKHSSIIWVVGLTGLILPGLFATILGLSQGGYVGRGTQGAYVLPFAKFLFSPQVLVFLAFGILMALYLSALFLAQYAKQAGSLETFAAFRRSAQWVGPLSAVSGILAIVSSMHGQLDMSHRLVTWWPLLGLSFVMFLVGYAGLFRPVETSKARMSLWATVIQLVLAQIAYGCAHYPYVLYPYLTFSDAASNHSMFVTTLVIFVAGFALLAPGFYLFRSLFVKDVQSVVSQTASRGTVTPKRG</sequence>
<reference evidence="8 9" key="1">
    <citation type="submission" date="2021-02" db="EMBL/GenBank/DDBJ databases">
        <title>Alicyclobacillus curvatus sp. nov. and Alicyclobacillus mengziensis sp. nov., two acidophilic bacteria isolated from acid mine drainage.</title>
        <authorList>
            <person name="Huang Y."/>
        </authorList>
    </citation>
    <scope>NUCLEOTIDE SEQUENCE [LARGE SCALE GENOMIC DNA]</scope>
    <source>
        <strain evidence="8 9">S30H14</strain>
    </source>
</reference>
<dbReference type="GO" id="GO:0005886">
    <property type="term" value="C:plasma membrane"/>
    <property type="evidence" value="ECO:0007669"/>
    <property type="project" value="UniProtKB-SubCell"/>
</dbReference>
<dbReference type="RefSeq" id="WP_206656056.1">
    <property type="nucleotide sequence ID" value="NZ_CP071182.1"/>
</dbReference>
<gene>
    <name evidence="8" type="ORF">JZ786_19960</name>
</gene>
<feature type="transmembrane region" description="Helical" evidence="7">
    <location>
        <begin position="55"/>
        <end position="73"/>
    </location>
</feature>
<keyword evidence="9" id="KW-1185">Reference proteome</keyword>
<organism evidence="8 9">
    <name type="scientific">Alicyclobacillus mengziensis</name>
    <dbReference type="NCBI Taxonomy" id="2931921"/>
    <lineage>
        <taxon>Bacteria</taxon>
        <taxon>Bacillati</taxon>
        <taxon>Bacillota</taxon>
        <taxon>Bacilli</taxon>
        <taxon>Bacillales</taxon>
        <taxon>Alicyclobacillaceae</taxon>
        <taxon>Alicyclobacillus</taxon>
    </lineage>
</organism>
<comment type="similarity">
    <text evidence="2">Belongs to the cytochrome ubiquinol oxidase subunit 2 family.</text>
</comment>
<feature type="transmembrane region" description="Helical" evidence="7">
    <location>
        <begin position="265"/>
        <end position="289"/>
    </location>
</feature>
<evidence type="ECO:0000256" key="4">
    <source>
        <dbReference type="ARBA" id="ARBA00022692"/>
    </source>
</evidence>
<keyword evidence="3" id="KW-1003">Cell membrane</keyword>
<proteinExistence type="inferred from homology"/>
<feature type="transmembrane region" description="Helical" evidence="7">
    <location>
        <begin position="157"/>
        <end position="183"/>
    </location>
</feature>
<evidence type="ECO:0000256" key="6">
    <source>
        <dbReference type="ARBA" id="ARBA00023136"/>
    </source>
</evidence>
<dbReference type="EMBL" id="CP071182">
    <property type="protein sequence ID" value="QSO46691.1"/>
    <property type="molecule type" value="Genomic_DNA"/>
</dbReference>
<dbReference type="InterPro" id="IPR003317">
    <property type="entry name" value="Cyt-d_oxidase_su2"/>
</dbReference>
<evidence type="ECO:0000256" key="1">
    <source>
        <dbReference type="ARBA" id="ARBA00004651"/>
    </source>
</evidence>
<feature type="transmembrane region" description="Helical" evidence="7">
    <location>
        <begin position="204"/>
        <end position="222"/>
    </location>
</feature>
<comment type="subcellular location">
    <subcellularLocation>
        <location evidence="1">Cell membrane</location>
        <topology evidence="1">Multi-pass membrane protein</topology>
    </subcellularLocation>
</comment>
<evidence type="ECO:0000256" key="5">
    <source>
        <dbReference type="ARBA" id="ARBA00022989"/>
    </source>
</evidence>
<dbReference type="Proteomes" id="UP000663505">
    <property type="component" value="Chromosome"/>
</dbReference>
<feature type="transmembrane region" description="Helical" evidence="7">
    <location>
        <begin position="79"/>
        <end position="102"/>
    </location>
</feature>
<keyword evidence="4 7" id="KW-0812">Transmembrane</keyword>
<keyword evidence="6 7" id="KW-0472">Membrane</keyword>
<accession>A0A9X7VX48</accession>
<feature type="transmembrane region" description="Helical" evidence="7">
    <location>
        <begin position="234"/>
        <end position="253"/>
    </location>
</feature>
<evidence type="ECO:0000256" key="3">
    <source>
        <dbReference type="ARBA" id="ARBA00022475"/>
    </source>
</evidence>